<evidence type="ECO:0000313" key="3">
    <source>
        <dbReference type="EMBL" id="SKB04180.1"/>
    </source>
</evidence>
<reference evidence="4" key="1">
    <citation type="submission" date="2017-02" db="EMBL/GenBank/DDBJ databases">
        <authorList>
            <person name="Varghese N."/>
            <person name="Submissions S."/>
        </authorList>
    </citation>
    <scope>NUCLEOTIDE SEQUENCE [LARGE SCALE GENOMIC DNA]</scope>
    <source>
        <strain evidence="4">ATCC 700200</strain>
    </source>
</reference>
<feature type="transmembrane region" description="Helical" evidence="2">
    <location>
        <begin position="59"/>
        <end position="78"/>
    </location>
</feature>
<dbReference type="Gene3D" id="1.20.120.1760">
    <property type="match status" value="1"/>
</dbReference>
<dbReference type="Proteomes" id="UP000190774">
    <property type="component" value="Unassembled WGS sequence"/>
</dbReference>
<keyword evidence="2" id="KW-1133">Transmembrane helix</keyword>
<sequence length="250" mass="26382">MGILCDKSPFMASSPDSAPAPTPEADAKHGPRRELKSRQTGWARLLSRALIASGISPNAISVLSILFAAGAMTCFLFVTDATTPLGNALLWFGAAAGIQFRLLCNLMDGMVAVEGGKASATGPIYNEVPDRIADVLILVGAGYSTRIEPGVIKLFEALPLGWSCAVLAMATAYVRLLQGTLTGQQSFMGPMAKQHRMAVLTLGSLIALGESLASREPVAIYWALVVILIGSLITFARRLNLIVRGLQAGR</sequence>
<feature type="transmembrane region" description="Helical" evidence="2">
    <location>
        <begin position="85"/>
        <end position="103"/>
    </location>
</feature>
<keyword evidence="4" id="KW-1185">Reference proteome</keyword>
<feature type="transmembrane region" description="Helical" evidence="2">
    <location>
        <begin position="197"/>
        <end position="213"/>
    </location>
</feature>
<feature type="transmembrane region" description="Helical" evidence="2">
    <location>
        <begin position="157"/>
        <end position="176"/>
    </location>
</feature>
<dbReference type="AlphaFoldDB" id="A0A1T4YR32"/>
<keyword evidence="2" id="KW-0812">Transmembrane</keyword>
<keyword evidence="2" id="KW-0472">Membrane</keyword>
<proteinExistence type="predicted"/>
<feature type="region of interest" description="Disordered" evidence="1">
    <location>
        <begin position="1"/>
        <end position="36"/>
    </location>
</feature>
<feature type="compositionally biased region" description="Low complexity" evidence="1">
    <location>
        <begin position="8"/>
        <end position="19"/>
    </location>
</feature>
<dbReference type="EMBL" id="FUYE01000016">
    <property type="protein sequence ID" value="SKB04180.1"/>
    <property type="molecule type" value="Genomic_DNA"/>
</dbReference>
<protein>
    <submittedName>
        <fullName evidence="3">Phosphatidylglycerophosphate synthase</fullName>
    </submittedName>
</protein>
<feature type="compositionally biased region" description="Basic and acidic residues" evidence="1">
    <location>
        <begin position="25"/>
        <end position="36"/>
    </location>
</feature>
<name>A0A1T4YR32_9BACT</name>
<accession>A0A1T4YR32</accession>
<gene>
    <name evidence="3" type="ORF">SAMN02745166_04003</name>
</gene>
<dbReference type="InterPro" id="IPR043130">
    <property type="entry name" value="CDP-OH_PTrfase_TM_dom"/>
</dbReference>
<dbReference type="STRING" id="48467.SAMN02745166_04003"/>
<evidence type="ECO:0000313" key="4">
    <source>
        <dbReference type="Proteomes" id="UP000190774"/>
    </source>
</evidence>
<evidence type="ECO:0000256" key="2">
    <source>
        <dbReference type="SAM" id="Phobius"/>
    </source>
</evidence>
<feature type="transmembrane region" description="Helical" evidence="2">
    <location>
        <begin position="219"/>
        <end position="236"/>
    </location>
</feature>
<organism evidence="3 4">
    <name type="scientific">Prosthecobacter debontii</name>
    <dbReference type="NCBI Taxonomy" id="48467"/>
    <lineage>
        <taxon>Bacteria</taxon>
        <taxon>Pseudomonadati</taxon>
        <taxon>Verrucomicrobiota</taxon>
        <taxon>Verrucomicrobiia</taxon>
        <taxon>Verrucomicrobiales</taxon>
        <taxon>Verrucomicrobiaceae</taxon>
        <taxon>Prosthecobacter</taxon>
    </lineage>
</organism>
<evidence type="ECO:0000256" key="1">
    <source>
        <dbReference type="SAM" id="MobiDB-lite"/>
    </source>
</evidence>